<reference evidence="1 2" key="1">
    <citation type="submission" date="2019-12" db="EMBL/GenBank/DDBJ databases">
        <title>Erwinia sp. nov., isolated from droppings of birds in the Qinghai-Tiebt plateau of China.</title>
        <authorList>
            <person name="Ge Y."/>
        </authorList>
    </citation>
    <scope>NUCLEOTIDE SEQUENCE [LARGE SCALE GENOMIC DNA]</scope>
    <source>
        <strain evidence="1 2">J780</strain>
    </source>
</reference>
<dbReference type="EMBL" id="CP046509">
    <property type="protein sequence ID" value="QGU88320.1"/>
    <property type="molecule type" value="Genomic_DNA"/>
</dbReference>
<accession>A0A6I6F3B3</accession>
<dbReference type="KEGG" id="erwi:GN242_14265"/>
<evidence type="ECO:0000313" key="2">
    <source>
        <dbReference type="Proteomes" id="UP000424752"/>
    </source>
</evidence>
<gene>
    <name evidence="1" type="ORF">GN242_14265</name>
</gene>
<protein>
    <submittedName>
        <fullName evidence="1">Uncharacterized protein</fullName>
    </submittedName>
</protein>
<proteinExistence type="predicted"/>
<dbReference type="RefSeq" id="WP_156287708.1">
    <property type="nucleotide sequence ID" value="NZ_CP046509.1"/>
</dbReference>
<organism evidence="1 2">
    <name type="scientific">Erwinia sorbitola</name>
    <dbReference type="NCBI Taxonomy" id="2681984"/>
    <lineage>
        <taxon>Bacteria</taxon>
        <taxon>Pseudomonadati</taxon>
        <taxon>Pseudomonadota</taxon>
        <taxon>Gammaproteobacteria</taxon>
        <taxon>Enterobacterales</taxon>
        <taxon>Erwiniaceae</taxon>
        <taxon>Erwinia</taxon>
    </lineage>
</organism>
<dbReference type="AlphaFoldDB" id="A0A6I6F3B3"/>
<evidence type="ECO:0000313" key="1">
    <source>
        <dbReference type="EMBL" id="QGU88320.1"/>
    </source>
</evidence>
<sequence length="130" mass="13486">MPDPSAICVPGAACHAPALVLAVVDAATLTPGRGMACTCAGTGCRGCCCVNSRARHGMHLCWYRLSWMLLRQSPGAAWHAPALVPAVVDAAALTPGRGMACTCVGTGCRGCCCVNPRARHATPLCWYRMS</sequence>
<name>A0A6I6F3B3_9GAMM</name>
<dbReference type="Proteomes" id="UP000424752">
    <property type="component" value="Chromosome"/>
</dbReference>